<dbReference type="Proteomes" id="UP000245506">
    <property type="component" value="Unassembled WGS sequence"/>
</dbReference>
<gene>
    <name evidence="1" type="ORF">DKT75_17940</name>
</gene>
<name>A0A317CBP2_9GAMM</name>
<dbReference type="RefSeq" id="WP_109825348.1">
    <property type="nucleotide sequence ID" value="NZ_QGKL01000042.1"/>
</dbReference>
<sequence>MISTKEINDLIRNVVHKINYESCDYEVSIKLLQSTGNKGSFENILTSLFEKEVTVTNLKKVSKSQILDSMEFALTHVDYSPAPYFGTEDHKQDVHLIQQLFSSLLYRYEEVYTFDIPYETYLVPPIFWGFSYYIRYEDCIVVFVASASD</sequence>
<keyword evidence="2" id="KW-1185">Reference proteome</keyword>
<dbReference type="EMBL" id="QGKL01000042">
    <property type="protein sequence ID" value="PWQ93502.1"/>
    <property type="molecule type" value="Genomic_DNA"/>
</dbReference>
<accession>A0A317CBP2</accession>
<comment type="caution">
    <text evidence="1">The sequence shown here is derived from an EMBL/GenBank/DDBJ whole genome shotgun (WGS) entry which is preliminary data.</text>
</comment>
<dbReference type="AlphaFoldDB" id="A0A317CBP2"/>
<evidence type="ECO:0000313" key="1">
    <source>
        <dbReference type="EMBL" id="PWQ93502.1"/>
    </source>
</evidence>
<reference evidence="1 2" key="1">
    <citation type="submission" date="2018-05" db="EMBL/GenBank/DDBJ databases">
        <title>Leucothrix arctica sp. nov., isolated from Arctic seawater.</title>
        <authorList>
            <person name="Choi A."/>
            <person name="Baek K."/>
        </authorList>
    </citation>
    <scope>NUCLEOTIDE SEQUENCE [LARGE SCALE GENOMIC DNA]</scope>
    <source>
        <strain evidence="1 2">IMCC9719</strain>
    </source>
</reference>
<proteinExistence type="predicted"/>
<organism evidence="1 2">
    <name type="scientific">Leucothrix arctica</name>
    <dbReference type="NCBI Taxonomy" id="1481894"/>
    <lineage>
        <taxon>Bacteria</taxon>
        <taxon>Pseudomonadati</taxon>
        <taxon>Pseudomonadota</taxon>
        <taxon>Gammaproteobacteria</taxon>
        <taxon>Thiotrichales</taxon>
        <taxon>Thiotrichaceae</taxon>
        <taxon>Leucothrix</taxon>
    </lineage>
</organism>
<evidence type="ECO:0000313" key="2">
    <source>
        <dbReference type="Proteomes" id="UP000245506"/>
    </source>
</evidence>
<protein>
    <submittedName>
        <fullName evidence="1">Uncharacterized protein</fullName>
    </submittedName>
</protein>